<dbReference type="EMBL" id="BAABBI010000001">
    <property type="protein sequence ID" value="GAA3780662.1"/>
    <property type="molecule type" value="Genomic_DNA"/>
</dbReference>
<gene>
    <name evidence="5" type="ORF">GCM10022271_11150</name>
</gene>
<evidence type="ECO:0000259" key="3">
    <source>
        <dbReference type="Pfam" id="PF07675"/>
    </source>
</evidence>
<dbReference type="Gene3D" id="2.60.120.200">
    <property type="match status" value="1"/>
</dbReference>
<evidence type="ECO:0000313" key="6">
    <source>
        <dbReference type="Proteomes" id="UP001501456"/>
    </source>
</evidence>
<feature type="domain" description="Secretion system C-terminal sorting" evidence="4">
    <location>
        <begin position="210"/>
        <end position="271"/>
    </location>
</feature>
<dbReference type="InterPro" id="IPR011628">
    <property type="entry name" value="Cleaved_adhesin"/>
</dbReference>
<keyword evidence="1 2" id="KW-0732">Signal</keyword>
<sequence>MKKIILLLCFLSSFIIHAQVTVWSDDFNDEDLSDWTMIDSDGDGINWGDISAIGDGAGGFVTPVSLISRSWQTVPLTPDNWAISPAIDLSNATAPITLEYITQVAAASWDEENYSIYVGTVNDINVLINSTTTLTETLGDAGDTGTPTPHAFDISDFAGESEVYIAFRHWDCTNQDFLSIDDVTVKAQTLSVDEFALKNNIHVTCRDKLVTISNLHGKANYNVFSLNGKSIIQGETALETQEINASNLESGIYIVEVTDTTRNTTIRKKVVIE</sequence>
<evidence type="ECO:0008006" key="7">
    <source>
        <dbReference type="Google" id="ProtNLM"/>
    </source>
</evidence>
<feature type="chain" id="PRO_5045746049" description="Secretion system C-terminal sorting domain-containing protein" evidence="2">
    <location>
        <begin position="19"/>
        <end position="273"/>
    </location>
</feature>
<dbReference type="NCBIfam" id="TIGR04183">
    <property type="entry name" value="Por_Secre_tail"/>
    <property type="match status" value="1"/>
</dbReference>
<dbReference type="NCBIfam" id="NF038128">
    <property type="entry name" value="choice_anch_J"/>
    <property type="match status" value="1"/>
</dbReference>
<dbReference type="Pfam" id="PF18962">
    <property type="entry name" value="Por_Secre_tail"/>
    <property type="match status" value="1"/>
</dbReference>
<evidence type="ECO:0000259" key="4">
    <source>
        <dbReference type="Pfam" id="PF18962"/>
    </source>
</evidence>
<accession>A0ABP7H2U6</accession>
<name>A0ABP7H2U6_9FLAO</name>
<feature type="signal peptide" evidence="2">
    <location>
        <begin position="1"/>
        <end position="18"/>
    </location>
</feature>
<evidence type="ECO:0000256" key="1">
    <source>
        <dbReference type="ARBA" id="ARBA00022729"/>
    </source>
</evidence>
<evidence type="ECO:0000313" key="5">
    <source>
        <dbReference type="EMBL" id="GAA3780662.1"/>
    </source>
</evidence>
<dbReference type="RefSeq" id="WP_344728157.1">
    <property type="nucleotide sequence ID" value="NZ_BAABBI010000001.1"/>
</dbReference>
<keyword evidence="6" id="KW-1185">Reference proteome</keyword>
<organism evidence="5 6">
    <name type="scientific">Corallibacter vietnamensis</name>
    <dbReference type="NCBI Taxonomy" id="904130"/>
    <lineage>
        <taxon>Bacteria</taxon>
        <taxon>Pseudomonadati</taxon>
        <taxon>Bacteroidota</taxon>
        <taxon>Flavobacteriia</taxon>
        <taxon>Flavobacteriales</taxon>
        <taxon>Flavobacteriaceae</taxon>
        <taxon>Corallibacter</taxon>
    </lineage>
</organism>
<dbReference type="Proteomes" id="UP001501456">
    <property type="component" value="Unassembled WGS sequence"/>
</dbReference>
<dbReference type="Pfam" id="PF07675">
    <property type="entry name" value="Cleaved_Adhesin"/>
    <property type="match status" value="1"/>
</dbReference>
<comment type="caution">
    <text evidence="5">The sequence shown here is derived from an EMBL/GenBank/DDBJ whole genome shotgun (WGS) entry which is preliminary data.</text>
</comment>
<proteinExistence type="predicted"/>
<protein>
    <recommendedName>
        <fullName evidence="7">Secretion system C-terminal sorting domain-containing protein</fullName>
    </recommendedName>
</protein>
<evidence type="ECO:0000256" key="2">
    <source>
        <dbReference type="SAM" id="SignalP"/>
    </source>
</evidence>
<dbReference type="InterPro" id="IPR026444">
    <property type="entry name" value="Secre_tail"/>
</dbReference>
<feature type="domain" description="Cleaved adhesin" evidence="3">
    <location>
        <begin position="33"/>
        <end position="185"/>
    </location>
</feature>
<reference evidence="6" key="1">
    <citation type="journal article" date="2019" name="Int. J. Syst. Evol. Microbiol.">
        <title>The Global Catalogue of Microorganisms (GCM) 10K type strain sequencing project: providing services to taxonomists for standard genome sequencing and annotation.</title>
        <authorList>
            <consortium name="The Broad Institute Genomics Platform"/>
            <consortium name="The Broad Institute Genome Sequencing Center for Infectious Disease"/>
            <person name="Wu L."/>
            <person name="Ma J."/>
        </authorList>
    </citation>
    <scope>NUCLEOTIDE SEQUENCE [LARGE SCALE GENOMIC DNA]</scope>
    <source>
        <strain evidence="6">JCM 17525</strain>
    </source>
</reference>